<reference evidence="6 7" key="1">
    <citation type="submission" date="2013-03" db="EMBL/GenBank/DDBJ databases">
        <title>The Genome Sequence of Exophiala aquamarina CBS 119918.</title>
        <authorList>
            <consortium name="The Broad Institute Genomics Platform"/>
            <person name="Cuomo C."/>
            <person name="de Hoog S."/>
            <person name="Gorbushina A."/>
            <person name="Walker B."/>
            <person name="Young S.K."/>
            <person name="Zeng Q."/>
            <person name="Gargeya S."/>
            <person name="Fitzgerald M."/>
            <person name="Haas B."/>
            <person name="Abouelleil A."/>
            <person name="Allen A.W."/>
            <person name="Alvarado L."/>
            <person name="Arachchi H.M."/>
            <person name="Berlin A.M."/>
            <person name="Chapman S.B."/>
            <person name="Gainer-Dewar J."/>
            <person name="Goldberg J."/>
            <person name="Griggs A."/>
            <person name="Gujja S."/>
            <person name="Hansen M."/>
            <person name="Howarth C."/>
            <person name="Imamovic A."/>
            <person name="Ireland A."/>
            <person name="Larimer J."/>
            <person name="McCowan C."/>
            <person name="Murphy C."/>
            <person name="Pearson M."/>
            <person name="Poon T.W."/>
            <person name="Priest M."/>
            <person name="Roberts A."/>
            <person name="Saif S."/>
            <person name="Shea T."/>
            <person name="Sisk P."/>
            <person name="Sykes S."/>
            <person name="Wortman J."/>
            <person name="Nusbaum C."/>
            <person name="Birren B."/>
        </authorList>
    </citation>
    <scope>NUCLEOTIDE SEQUENCE [LARGE SCALE GENOMIC DNA]</scope>
    <source>
        <strain evidence="6 7">CBS 119918</strain>
    </source>
</reference>
<evidence type="ECO:0000313" key="6">
    <source>
        <dbReference type="EMBL" id="KEF53552.1"/>
    </source>
</evidence>
<feature type="region of interest" description="Disordered" evidence="5">
    <location>
        <begin position="149"/>
        <end position="175"/>
    </location>
</feature>
<dbReference type="STRING" id="1182545.A0A072P1J3"/>
<dbReference type="InterPro" id="IPR013005">
    <property type="entry name" value="Ribosomal_uL4-like"/>
</dbReference>
<dbReference type="EMBL" id="AMGV01000013">
    <property type="protein sequence ID" value="KEF53552.1"/>
    <property type="molecule type" value="Genomic_DNA"/>
</dbReference>
<dbReference type="InterPro" id="IPR023574">
    <property type="entry name" value="Ribosomal_uL4_dom_sf"/>
</dbReference>
<accession>A0A072P1J3</accession>
<dbReference type="SUPFAM" id="SSF52166">
    <property type="entry name" value="Ribosomal protein L4"/>
    <property type="match status" value="1"/>
</dbReference>
<dbReference type="PANTHER" id="PTHR10746:SF6">
    <property type="entry name" value="LARGE RIBOSOMAL SUBUNIT PROTEIN UL4M"/>
    <property type="match status" value="1"/>
</dbReference>
<dbReference type="GeneID" id="25285431"/>
<evidence type="ECO:0000256" key="5">
    <source>
        <dbReference type="SAM" id="MobiDB-lite"/>
    </source>
</evidence>
<evidence type="ECO:0000256" key="1">
    <source>
        <dbReference type="ARBA" id="ARBA00010528"/>
    </source>
</evidence>
<keyword evidence="2" id="KW-0689">Ribosomal protein</keyword>
<dbReference type="GO" id="GO:1990904">
    <property type="term" value="C:ribonucleoprotein complex"/>
    <property type="evidence" value="ECO:0007669"/>
    <property type="project" value="UniProtKB-KW"/>
</dbReference>
<dbReference type="NCBIfam" id="TIGR03953">
    <property type="entry name" value="rplD_bact"/>
    <property type="match status" value="1"/>
</dbReference>
<dbReference type="RefSeq" id="XP_013256142.1">
    <property type="nucleotide sequence ID" value="XM_013400688.1"/>
</dbReference>
<evidence type="ECO:0000256" key="2">
    <source>
        <dbReference type="ARBA" id="ARBA00022980"/>
    </source>
</evidence>
<evidence type="ECO:0000256" key="4">
    <source>
        <dbReference type="ARBA" id="ARBA00040565"/>
    </source>
</evidence>
<proteinExistence type="inferred from homology"/>
<feature type="region of interest" description="Disordered" evidence="5">
    <location>
        <begin position="46"/>
        <end position="76"/>
    </location>
</feature>
<evidence type="ECO:0000313" key="7">
    <source>
        <dbReference type="Proteomes" id="UP000027920"/>
    </source>
</evidence>
<dbReference type="HOGENOM" id="CLU_041575_4_0_1"/>
<protein>
    <recommendedName>
        <fullName evidence="4">Large ribosomal subunit protein uL4m</fullName>
    </recommendedName>
</protein>
<comment type="similarity">
    <text evidence="1">Belongs to the universal ribosomal protein uL4 family.</text>
</comment>
<organism evidence="6 7">
    <name type="scientific">Exophiala aquamarina CBS 119918</name>
    <dbReference type="NCBI Taxonomy" id="1182545"/>
    <lineage>
        <taxon>Eukaryota</taxon>
        <taxon>Fungi</taxon>
        <taxon>Dikarya</taxon>
        <taxon>Ascomycota</taxon>
        <taxon>Pezizomycotina</taxon>
        <taxon>Eurotiomycetes</taxon>
        <taxon>Chaetothyriomycetidae</taxon>
        <taxon>Chaetothyriales</taxon>
        <taxon>Herpotrichiellaceae</taxon>
        <taxon>Exophiala</taxon>
    </lineage>
</organism>
<dbReference type="Gene3D" id="3.40.1370.10">
    <property type="match status" value="1"/>
</dbReference>
<dbReference type="OrthoDB" id="275876at2759"/>
<name>A0A072P1J3_9EURO</name>
<dbReference type="Pfam" id="PF00573">
    <property type="entry name" value="Ribosomal_L4"/>
    <property type="match status" value="1"/>
</dbReference>
<keyword evidence="7" id="KW-1185">Reference proteome</keyword>
<keyword evidence="3" id="KW-0687">Ribonucleoprotein</keyword>
<dbReference type="GO" id="GO:0006412">
    <property type="term" value="P:translation"/>
    <property type="evidence" value="ECO:0007669"/>
    <property type="project" value="InterPro"/>
</dbReference>
<dbReference type="VEuPathDB" id="FungiDB:A1O9_10527"/>
<gene>
    <name evidence="6" type="ORF">A1O9_10527</name>
</gene>
<dbReference type="GO" id="GO:0005840">
    <property type="term" value="C:ribosome"/>
    <property type="evidence" value="ECO:0007669"/>
    <property type="project" value="UniProtKB-KW"/>
</dbReference>
<evidence type="ECO:0000256" key="3">
    <source>
        <dbReference type="ARBA" id="ARBA00023274"/>
    </source>
</evidence>
<dbReference type="AlphaFoldDB" id="A0A072P1J3"/>
<comment type="caution">
    <text evidence="6">The sequence shown here is derived from an EMBL/GenBank/DDBJ whole genome shotgun (WGS) entry which is preliminary data.</text>
</comment>
<sequence>MAHSSATRNLLGLARGSSRLSSADPLMQCLAPRLFRSYATEIQLPLAASTSSTEPGARHVNPPTPRRSENQSRPPLSLNAFEQPVVATLYQFPSLEPNGYALYHPQFLNVPLRRDILHRAVIFEADGSRQGTASTKWKTDVHGSNRKILQQKGTGKARAGTKKSPIRRGGGAAFGPHPRDFSTELQAKVYAQAFRTALSYRYRKGELIILDNDISAMEDQTDRWLLHCFLGNKWARENGGTMVVTGLSEESNPEVFRKMGLINQHATLKSISDVDVKDLLEKRRVVIEKDALRTLLSPSITGLPPGAIRNMVRYVERAL</sequence>
<dbReference type="Proteomes" id="UP000027920">
    <property type="component" value="Unassembled WGS sequence"/>
</dbReference>
<dbReference type="GO" id="GO:0003735">
    <property type="term" value="F:structural constituent of ribosome"/>
    <property type="evidence" value="ECO:0007669"/>
    <property type="project" value="InterPro"/>
</dbReference>
<dbReference type="PANTHER" id="PTHR10746">
    <property type="entry name" value="50S RIBOSOMAL PROTEIN L4"/>
    <property type="match status" value="1"/>
</dbReference>
<dbReference type="InterPro" id="IPR002136">
    <property type="entry name" value="Ribosomal_uL4"/>
</dbReference>